<comment type="caution">
    <text evidence="2">The sequence shown here is derived from an EMBL/GenBank/DDBJ whole genome shotgun (WGS) entry which is preliminary data.</text>
</comment>
<dbReference type="RefSeq" id="WP_344998702.1">
    <property type="nucleotide sequence ID" value="NZ_BAABFR010000070.1"/>
</dbReference>
<dbReference type="GO" id="GO:0004386">
    <property type="term" value="F:helicase activity"/>
    <property type="evidence" value="ECO:0007669"/>
    <property type="project" value="UniProtKB-KW"/>
</dbReference>
<keyword evidence="2" id="KW-0347">Helicase</keyword>
<sequence length="1042" mass="114551">MTNDPDVTLGGLRPFQRDTVDHVTERFFGADPTRRFLVADETGLGKTLVARGVIARAAERKDGPFTVVYVCSNLDLARQNVIRLGGDGDIHQITTRLSLINQERRRPKNGGRRGIEIIALSPRTSAPTSGNQTGIGDERALLLMLLQDGLQLTGRRKLSAHMLLHGAKKPATFLTAAERYRARHRANIAQSVDERFIQLLESTVEEGLSDRERFDEMLDELMPRRGRLAATPEPPKERAGELRSLIGRMRGNLARLGAESLHPDLVILDEFQRFTDILNSDSDLGSTASGLFAHDTARVLLLSATPFASFGERGDDGLDLHHDDFVTTIEKLADGGSDTDRPARIGSLLSRYRNELTSHQDPTATGQQIRSELLALLCRTERPASAVDSMVAEPAPSPAVVDPTDVASWVGLRKLAQRVDARLPLDLWKSVPHLAHFMGDYQVGRKTAAQLDDPETGQTAGVARSIDGEAVKRFEPIPLGNARLRALTSDTTENGLWRLVWMPPSLPYLTPGGPFAEVDAHEISKRLVFSSWTAAPTSISTLLSYDVNARIAEASGQHHEYDTEKLRSHTRLTYRVEADRQRSMSAFILFFPFPELATVGDPLAAAHREGGMASPDALEADVARSLVAADSRPLAPWLLALSYPDPLLHSVVSRLDNGGIADALTTEDDAGRALRAHAQLARDTVGAADRRGEPHPATVDDARLVAQIAAHSPANCAWRALGRLPRDTSSVSPTARWQAAATIATALRSVFNRWDSALLLDGLYAPGSDGDSYWQRVLRYCADGNLQAVLDEYLFQLCQERGSGRVDDTEIRKIAEDAATAISLPAASHRAHDPADPRGEGIEFFGSRFARQYTKAADDASVRPATVRAAFNSPFWPFVLATTSAGQEGIDFHTWCHTVVHWNVPANPVDFEQREGRVNRFRGHAVRKNIAEAHGPQMRQSENPWATGYDLAAQALGAAEEVPGLRPDWIYPGKHKINREVLPYQLSVDAAKLQRTRRRVALYRLAFGQQRQEDLVETLDASDLSDADADRFRIDLRPPGSR</sequence>
<evidence type="ECO:0000313" key="2">
    <source>
        <dbReference type="EMBL" id="GAA4399415.1"/>
    </source>
</evidence>
<protein>
    <submittedName>
        <fullName evidence="2">Helicase</fullName>
    </submittedName>
</protein>
<keyword evidence="3" id="KW-1185">Reference proteome</keyword>
<proteinExistence type="predicted"/>
<dbReference type="SMART" id="SM00487">
    <property type="entry name" value="DEXDc"/>
    <property type="match status" value="1"/>
</dbReference>
<keyword evidence="2" id="KW-0378">Hydrolase</keyword>
<keyword evidence="2" id="KW-0547">Nucleotide-binding</keyword>
<dbReference type="InterPro" id="IPR001650">
    <property type="entry name" value="Helicase_C-like"/>
</dbReference>
<dbReference type="Gene3D" id="3.40.50.300">
    <property type="entry name" value="P-loop containing nucleotide triphosphate hydrolases"/>
    <property type="match status" value="2"/>
</dbReference>
<keyword evidence="2" id="KW-0067">ATP-binding</keyword>
<name>A0ABP8K2Q8_9ACTN</name>
<dbReference type="Pfam" id="PF00271">
    <property type="entry name" value="Helicase_C"/>
    <property type="match status" value="1"/>
</dbReference>
<dbReference type="InterPro" id="IPR027417">
    <property type="entry name" value="P-loop_NTPase"/>
</dbReference>
<evidence type="ECO:0000259" key="1">
    <source>
        <dbReference type="SMART" id="SM00487"/>
    </source>
</evidence>
<gene>
    <name evidence="2" type="ORF">GCM10023147_36750</name>
</gene>
<dbReference type="InterPro" id="IPR014001">
    <property type="entry name" value="Helicase_ATP-bd"/>
</dbReference>
<dbReference type="SUPFAM" id="SSF52540">
    <property type="entry name" value="P-loop containing nucleoside triphosphate hydrolases"/>
    <property type="match status" value="2"/>
</dbReference>
<reference evidence="3" key="1">
    <citation type="journal article" date="2019" name="Int. J. Syst. Evol. Microbiol.">
        <title>The Global Catalogue of Microorganisms (GCM) 10K type strain sequencing project: providing services to taxonomists for standard genome sequencing and annotation.</title>
        <authorList>
            <consortium name="The Broad Institute Genomics Platform"/>
            <consortium name="The Broad Institute Genome Sequencing Center for Infectious Disease"/>
            <person name="Wu L."/>
            <person name="Ma J."/>
        </authorList>
    </citation>
    <scope>NUCLEOTIDE SEQUENCE [LARGE SCALE GENOMIC DNA]</scope>
    <source>
        <strain evidence="3">JCM 17688</strain>
    </source>
</reference>
<accession>A0ABP8K2Q8</accession>
<feature type="domain" description="Helicase ATP-binding" evidence="1">
    <location>
        <begin position="8"/>
        <end position="344"/>
    </location>
</feature>
<evidence type="ECO:0000313" key="3">
    <source>
        <dbReference type="Proteomes" id="UP001500635"/>
    </source>
</evidence>
<dbReference type="Proteomes" id="UP001500635">
    <property type="component" value="Unassembled WGS sequence"/>
</dbReference>
<dbReference type="EMBL" id="BAABFR010000070">
    <property type="protein sequence ID" value="GAA4399415.1"/>
    <property type="molecule type" value="Genomic_DNA"/>
</dbReference>
<organism evidence="2 3">
    <name type="scientific">Tsukamurella soli</name>
    <dbReference type="NCBI Taxonomy" id="644556"/>
    <lineage>
        <taxon>Bacteria</taxon>
        <taxon>Bacillati</taxon>
        <taxon>Actinomycetota</taxon>
        <taxon>Actinomycetes</taxon>
        <taxon>Mycobacteriales</taxon>
        <taxon>Tsukamurellaceae</taxon>
        <taxon>Tsukamurella</taxon>
    </lineage>
</organism>